<protein>
    <submittedName>
        <fullName evidence="6">Gcv operon activator</fullName>
    </submittedName>
</protein>
<dbReference type="InterPro" id="IPR005119">
    <property type="entry name" value="LysR_subst-bd"/>
</dbReference>
<dbReference type="GO" id="GO:0043565">
    <property type="term" value="F:sequence-specific DNA binding"/>
    <property type="evidence" value="ECO:0007669"/>
    <property type="project" value="TreeGrafter"/>
</dbReference>
<sequence>MSDLQRLPNLLALRAFEAAARHQNFSRAADEIHVTHGAVSHQVRALEQDLGVALFTRHGKRLTITQQGAQFAQTVRNALQDIVQATQAIREETRQKRITVSSIPSFAARWLAPRLGKFIEQNPCTELVLQTSGQLQDLVRDGIDVGIRFGQGQYPGLAVERLMGDAYYPVASPGYNQGRLPSTPRQLKPAQLLRSDEPWLPWFQAANLKLAEPTGGVRFQDLSMLIRSAVAGNGIALVRHVVAMQEIASGELVRLFDVAVKSPSHYYLACPPEALHKPHVQAFRQWLMEEIAIFKTQTGQAVD</sequence>
<evidence type="ECO:0000256" key="4">
    <source>
        <dbReference type="ARBA" id="ARBA00023163"/>
    </source>
</evidence>
<dbReference type="NCBIfam" id="NF008352">
    <property type="entry name" value="PRK11139.1"/>
    <property type="match status" value="1"/>
</dbReference>
<dbReference type="InterPro" id="IPR058163">
    <property type="entry name" value="LysR-type_TF_proteobact-type"/>
</dbReference>
<reference evidence="6 7" key="1">
    <citation type="submission" date="2015-09" db="EMBL/GenBank/DDBJ databases">
        <authorList>
            <consortium name="Pathogen Informatics"/>
        </authorList>
    </citation>
    <scope>NUCLEOTIDE SEQUENCE [LARGE SCALE GENOMIC DNA]</scope>
    <source>
        <strain evidence="6 7">2789STDY5608625</strain>
    </source>
</reference>
<comment type="caution">
    <text evidence="6">The sequence shown here is derived from an EMBL/GenBank/DDBJ whole genome shotgun (WGS) entry which is preliminary data.</text>
</comment>
<keyword evidence="3" id="KW-0238">DNA-binding</keyword>
<dbReference type="Proteomes" id="UP000044098">
    <property type="component" value="Unassembled WGS sequence"/>
</dbReference>
<dbReference type="FunFam" id="1.10.10.10:FF:000038">
    <property type="entry name" value="Glycine cleavage system transcriptional activator"/>
    <property type="match status" value="1"/>
</dbReference>
<dbReference type="SUPFAM" id="SSF53850">
    <property type="entry name" value="Periplasmic binding protein-like II"/>
    <property type="match status" value="1"/>
</dbReference>
<dbReference type="PANTHER" id="PTHR30537">
    <property type="entry name" value="HTH-TYPE TRANSCRIPTIONAL REGULATOR"/>
    <property type="match status" value="1"/>
</dbReference>
<feature type="domain" description="HTH lysR-type" evidence="5">
    <location>
        <begin position="8"/>
        <end position="65"/>
    </location>
</feature>
<evidence type="ECO:0000259" key="5">
    <source>
        <dbReference type="PROSITE" id="PS50931"/>
    </source>
</evidence>
<dbReference type="InterPro" id="IPR036390">
    <property type="entry name" value="WH_DNA-bd_sf"/>
</dbReference>
<evidence type="ECO:0000256" key="3">
    <source>
        <dbReference type="ARBA" id="ARBA00023125"/>
    </source>
</evidence>
<dbReference type="AlphaFoldDB" id="A0AAD2J4H5"/>
<comment type="similarity">
    <text evidence="1">Belongs to the LysR transcriptional regulatory family.</text>
</comment>
<organism evidence="6 7">
    <name type="scientific">Achromobacter aegrifaciens</name>
    <dbReference type="NCBI Taxonomy" id="1287736"/>
    <lineage>
        <taxon>Bacteria</taxon>
        <taxon>Pseudomonadati</taxon>
        <taxon>Pseudomonadota</taxon>
        <taxon>Betaproteobacteria</taxon>
        <taxon>Burkholderiales</taxon>
        <taxon>Alcaligenaceae</taxon>
        <taxon>Achromobacter</taxon>
    </lineage>
</organism>
<dbReference type="SUPFAM" id="SSF46785">
    <property type="entry name" value="Winged helix' DNA-binding domain"/>
    <property type="match status" value="1"/>
</dbReference>
<dbReference type="CDD" id="cd08432">
    <property type="entry name" value="PBP2_GcdR_TrpI_HvrB_AmpR_like"/>
    <property type="match status" value="1"/>
</dbReference>
<dbReference type="PANTHER" id="PTHR30537:SF79">
    <property type="entry name" value="TRANSCRIPTIONAL REGULATOR-RELATED"/>
    <property type="match status" value="1"/>
</dbReference>
<evidence type="ECO:0000313" key="6">
    <source>
        <dbReference type="EMBL" id="CUJ69331.1"/>
    </source>
</evidence>
<evidence type="ECO:0000256" key="1">
    <source>
        <dbReference type="ARBA" id="ARBA00009437"/>
    </source>
</evidence>
<dbReference type="RefSeq" id="WP_054457920.1">
    <property type="nucleotide sequence ID" value="NZ_CYTK01000011.1"/>
</dbReference>
<dbReference type="PROSITE" id="PS50931">
    <property type="entry name" value="HTH_LYSR"/>
    <property type="match status" value="1"/>
</dbReference>
<dbReference type="GO" id="GO:0003700">
    <property type="term" value="F:DNA-binding transcription factor activity"/>
    <property type="evidence" value="ECO:0007669"/>
    <property type="project" value="InterPro"/>
</dbReference>
<keyword evidence="2" id="KW-0805">Transcription regulation</keyword>
<keyword evidence="4" id="KW-0804">Transcription</keyword>
<gene>
    <name evidence="6" type="primary">gcvA_19</name>
    <name evidence="6" type="ORF">ERS370000_05322</name>
</gene>
<dbReference type="InterPro" id="IPR000847">
    <property type="entry name" value="LysR_HTH_N"/>
</dbReference>
<evidence type="ECO:0000256" key="2">
    <source>
        <dbReference type="ARBA" id="ARBA00023015"/>
    </source>
</evidence>
<dbReference type="Pfam" id="PF00126">
    <property type="entry name" value="HTH_1"/>
    <property type="match status" value="1"/>
</dbReference>
<name>A0AAD2J4H5_ACHAE</name>
<dbReference type="Pfam" id="PF03466">
    <property type="entry name" value="LysR_substrate"/>
    <property type="match status" value="1"/>
</dbReference>
<accession>A0AAD2J4H5</accession>
<evidence type="ECO:0000313" key="7">
    <source>
        <dbReference type="Proteomes" id="UP000044098"/>
    </source>
</evidence>
<proteinExistence type="inferred from homology"/>
<dbReference type="InterPro" id="IPR036388">
    <property type="entry name" value="WH-like_DNA-bd_sf"/>
</dbReference>
<dbReference type="GO" id="GO:0006351">
    <property type="term" value="P:DNA-templated transcription"/>
    <property type="evidence" value="ECO:0007669"/>
    <property type="project" value="TreeGrafter"/>
</dbReference>
<dbReference type="EMBL" id="CYTK01000011">
    <property type="protein sequence ID" value="CUJ69331.1"/>
    <property type="molecule type" value="Genomic_DNA"/>
</dbReference>
<dbReference type="PRINTS" id="PR00039">
    <property type="entry name" value="HTHLYSR"/>
</dbReference>
<dbReference type="Gene3D" id="3.40.190.10">
    <property type="entry name" value="Periplasmic binding protein-like II"/>
    <property type="match status" value="2"/>
</dbReference>
<dbReference type="Gene3D" id="1.10.10.10">
    <property type="entry name" value="Winged helix-like DNA-binding domain superfamily/Winged helix DNA-binding domain"/>
    <property type="match status" value="1"/>
</dbReference>